<dbReference type="GO" id="GO:0006633">
    <property type="term" value="P:fatty acid biosynthetic process"/>
    <property type="evidence" value="ECO:0007669"/>
    <property type="project" value="UniProtKB-KW"/>
</dbReference>
<dbReference type="SUPFAM" id="SSF51735">
    <property type="entry name" value="NAD(P)-binding Rossmann-fold domains"/>
    <property type="match status" value="1"/>
</dbReference>
<gene>
    <name evidence="12" type="ORF">HLUCCA11_18190</name>
</gene>
<feature type="domain" description="Enoyl reductase (ER)" evidence="11">
    <location>
        <begin position="10"/>
        <end position="323"/>
    </location>
</feature>
<dbReference type="Pfam" id="PF00107">
    <property type="entry name" value="ADH_zinc_N"/>
    <property type="match status" value="1"/>
</dbReference>
<protein>
    <recommendedName>
        <fullName evidence="9">enoyl-[acyl-carrier-protein] reductase</fullName>
        <ecNumber evidence="9">1.3.1.104</ecNumber>
    </recommendedName>
</protein>
<dbReference type="InterPro" id="IPR013154">
    <property type="entry name" value="ADH-like_N"/>
</dbReference>
<comment type="catalytic activity">
    <reaction evidence="10">
        <text>a 2,3-saturated acyl-[ACP] + NADP(+) = a (2E)-enoyl-[ACP] + NADPH + H(+)</text>
        <dbReference type="Rhea" id="RHEA:22564"/>
        <dbReference type="Rhea" id="RHEA-COMP:9925"/>
        <dbReference type="Rhea" id="RHEA-COMP:9926"/>
        <dbReference type="ChEBI" id="CHEBI:15378"/>
        <dbReference type="ChEBI" id="CHEBI:57783"/>
        <dbReference type="ChEBI" id="CHEBI:58349"/>
        <dbReference type="ChEBI" id="CHEBI:78784"/>
        <dbReference type="ChEBI" id="CHEBI:78785"/>
        <dbReference type="EC" id="1.3.1.104"/>
    </reaction>
</comment>
<organism evidence="12 13">
    <name type="scientific">Phormidesmis priestleyi Ana</name>
    <dbReference type="NCBI Taxonomy" id="1666911"/>
    <lineage>
        <taxon>Bacteria</taxon>
        <taxon>Bacillati</taxon>
        <taxon>Cyanobacteriota</taxon>
        <taxon>Cyanophyceae</taxon>
        <taxon>Leptolyngbyales</taxon>
        <taxon>Leptolyngbyaceae</taxon>
        <taxon>Phormidesmis</taxon>
    </lineage>
</organism>
<dbReference type="InterPro" id="IPR013149">
    <property type="entry name" value="ADH-like_C"/>
</dbReference>
<evidence type="ECO:0000256" key="7">
    <source>
        <dbReference type="ARBA" id="ARBA00023098"/>
    </source>
</evidence>
<keyword evidence="3" id="KW-0276">Fatty acid metabolism</keyword>
<proteinExistence type="inferred from homology"/>
<name>A0A0P8DBU3_9CYAN</name>
<dbReference type="PANTHER" id="PTHR43981:SF2">
    <property type="entry name" value="ENOYL-[ACYL-CARRIER-PROTEIN] REDUCTASE, MITOCHONDRIAL"/>
    <property type="match status" value="1"/>
</dbReference>
<keyword evidence="5" id="KW-0809">Transit peptide</keyword>
<dbReference type="Gene3D" id="3.40.50.720">
    <property type="entry name" value="NAD(P)-binding Rossmann-like Domain"/>
    <property type="match status" value="1"/>
</dbReference>
<evidence type="ECO:0000256" key="1">
    <source>
        <dbReference type="ARBA" id="ARBA00010371"/>
    </source>
</evidence>
<dbReference type="InterPro" id="IPR051034">
    <property type="entry name" value="Mito_Enoyl-ACP_Reductase"/>
</dbReference>
<dbReference type="CDD" id="cd05282">
    <property type="entry name" value="ETR_like"/>
    <property type="match status" value="1"/>
</dbReference>
<sequence length="335" mass="36616">MKQIQFSSFGRPCSVARCIDVPDIEKPSAWEVVVDIEMFPINIADLAILSGDYGTLPTPPATVGLEAVGRVAEYGTAIKDLSVGDRVLLLANDNWSERRKVSRSAIYKFSSDIDLSQSALLKVNPATAHLLLKNFATWEPGDWLIHSAPLSSVGQCIIQLAKAQGIKTVNVVHRQGMKDEILKRGGDVVVEDGPDLKERVRAAIGLEPIRLGLDAVAGPGIQHLAECLSDGGQIVNYGMLSGESCSLSPNQTIFHNISLKGFWLSKILNRLPQNERTALFDTLSYLVAQDQLKMDIDSYFSITDITSALQRAEQRGRQGKVLVYTQFAPEDIVNA</sequence>
<keyword evidence="6" id="KW-0560">Oxidoreductase</keyword>
<evidence type="ECO:0000256" key="8">
    <source>
        <dbReference type="ARBA" id="ARBA00023160"/>
    </source>
</evidence>
<evidence type="ECO:0000256" key="2">
    <source>
        <dbReference type="ARBA" id="ARBA00022516"/>
    </source>
</evidence>
<dbReference type="EC" id="1.3.1.104" evidence="9"/>
<dbReference type="EMBL" id="LJZR01000030">
    <property type="protein sequence ID" value="KPQ33553.1"/>
    <property type="molecule type" value="Genomic_DNA"/>
</dbReference>
<comment type="caution">
    <text evidence="12">The sequence shown here is derived from an EMBL/GenBank/DDBJ whole genome shotgun (WGS) entry which is preliminary data.</text>
</comment>
<evidence type="ECO:0000256" key="9">
    <source>
        <dbReference type="ARBA" id="ARBA00038963"/>
    </source>
</evidence>
<evidence type="ECO:0000256" key="10">
    <source>
        <dbReference type="ARBA" id="ARBA00048843"/>
    </source>
</evidence>
<dbReference type="AlphaFoldDB" id="A0A0P8DBU3"/>
<evidence type="ECO:0000256" key="4">
    <source>
        <dbReference type="ARBA" id="ARBA00022857"/>
    </source>
</evidence>
<comment type="similarity">
    <text evidence="1">Belongs to the zinc-containing alcohol dehydrogenase family. Quinone oxidoreductase subfamily.</text>
</comment>
<dbReference type="Proteomes" id="UP000050465">
    <property type="component" value="Unassembled WGS sequence"/>
</dbReference>
<dbReference type="STRING" id="1666911.HLUCCA11_18190"/>
<evidence type="ECO:0000256" key="3">
    <source>
        <dbReference type="ARBA" id="ARBA00022832"/>
    </source>
</evidence>
<evidence type="ECO:0000313" key="12">
    <source>
        <dbReference type="EMBL" id="KPQ33553.1"/>
    </source>
</evidence>
<dbReference type="SMART" id="SM00829">
    <property type="entry name" value="PKS_ER"/>
    <property type="match status" value="1"/>
</dbReference>
<keyword evidence="4" id="KW-0521">NADP</keyword>
<dbReference type="GO" id="GO:0141148">
    <property type="term" value="F:enoyl-[acyl-carrier-protein] reductase (NADPH) activity"/>
    <property type="evidence" value="ECO:0007669"/>
    <property type="project" value="UniProtKB-EC"/>
</dbReference>
<dbReference type="SUPFAM" id="SSF50129">
    <property type="entry name" value="GroES-like"/>
    <property type="match status" value="1"/>
</dbReference>
<dbReference type="Pfam" id="PF08240">
    <property type="entry name" value="ADH_N"/>
    <property type="match status" value="1"/>
</dbReference>
<reference evidence="12 13" key="1">
    <citation type="submission" date="2015-09" db="EMBL/GenBank/DDBJ databases">
        <title>Identification and resolution of microdiversity through metagenomic sequencing of parallel consortia.</title>
        <authorList>
            <person name="Nelson W.C."/>
            <person name="Romine M.F."/>
            <person name="Lindemann S.R."/>
        </authorList>
    </citation>
    <scope>NUCLEOTIDE SEQUENCE [LARGE SCALE GENOMIC DNA]</scope>
    <source>
        <strain evidence="12">Ana</strain>
    </source>
</reference>
<keyword evidence="2" id="KW-0444">Lipid biosynthesis</keyword>
<dbReference type="Gene3D" id="3.90.180.10">
    <property type="entry name" value="Medium-chain alcohol dehydrogenases, catalytic domain"/>
    <property type="match status" value="1"/>
</dbReference>
<dbReference type="PANTHER" id="PTHR43981">
    <property type="entry name" value="ENOYL-[ACYL-CARRIER-PROTEIN] REDUCTASE, MITOCHONDRIAL"/>
    <property type="match status" value="1"/>
</dbReference>
<evidence type="ECO:0000313" key="13">
    <source>
        <dbReference type="Proteomes" id="UP000050465"/>
    </source>
</evidence>
<dbReference type="InterPro" id="IPR020843">
    <property type="entry name" value="ER"/>
</dbReference>
<dbReference type="InterPro" id="IPR011032">
    <property type="entry name" value="GroES-like_sf"/>
</dbReference>
<evidence type="ECO:0000256" key="6">
    <source>
        <dbReference type="ARBA" id="ARBA00023002"/>
    </source>
</evidence>
<dbReference type="InterPro" id="IPR036291">
    <property type="entry name" value="NAD(P)-bd_dom_sf"/>
</dbReference>
<accession>A0A0P8DBU3</accession>
<evidence type="ECO:0000259" key="11">
    <source>
        <dbReference type="SMART" id="SM00829"/>
    </source>
</evidence>
<keyword evidence="8" id="KW-0275">Fatty acid biosynthesis</keyword>
<evidence type="ECO:0000256" key="5">
    <source>
        <dbReference type="ARBA" id="ARBA00022946"/>
    </source>
</evidence>
<keyword evidence="7" id="KW-0443">Lipid metabolism</keyword>